<comment type="caution">
    <text evidence="5">The sequence shown here is derived from an EMBL/GenBank/DDBJ whole genome shotgun (WGS) entry which is preliminary data.</text>
</comment>
<feature type="region of interest" description="Disordered" evidence="4">
    <location>
        <begin position="24"/>
        <end position="43"/>
    </location>
</feature>
<evidence type="ECO:0000256" key="1">
    <source>
        <dbReference type="ARBA" id="ARBA00011028"/>
    </source>
</evidence>
<organism evidence="5 6">
    <name type="scientific">Nesterenkonia sphaerica</name>
    <dbReference type="NCBI Taxonomy" id="1804988"/>
    <lineage>
        <taxon>Bacteria</taxon>
        <taxon>Bacillati</taxon>
        <taxon>Actinomycetota</taxon>
        <taxon>Actinomycetes</taxon>
        <taxon>Micrococcales</taxon>
        <taxon>Micrococcaceae</taxon>
        <taxon>Nesterenkonia</taxon>
    </lineage>
</organism>
<dbReference type="OrthoDB" id="9810636at2"/>
<accession>A0A5R9ANL8</accession>
<sequence length="328" mass="34227">MRLVLPGLAVLALALSGCGGGDNDYLDAEPGSEEPGSEEPGGEAVSAVAAVYPLAWVAQQVAPEADVEFLGSGSAEAHDLELTPGQRQAIEGSDVVLYLGDIGYQAQVEETTAAAGGEIVNTSAIAGDDRIPATSADPHAHEDEDNAHAHAEAVFDPHVWFDPWIMAEVAMQTGEAFAAADPDKAGTYRANARGVGETLLGTRDDIEELLDQDCRFDEAIVSHAAYGYLLEPYGHTQHAVDSLASGEGGASGGELAKLVTEIEENGFESVLAEPVDGRADTEAVARETGTEVLDIYPLDVVVEEHEAQGYPALLRAQAETFATALGCN</sequence>
<dbReference type="RefSeq" id="WP_138169001.1">
    <property type="nucleotide sequence ID" value="NZ_VAWA01000001.1"/>
</dbReference>
<evidence type="ECO:0000256" key="2">
    <source>
        <dbReference type="ARBA" id="ARBA00022448"/>
    </source>
</evidence>
<evidence type="ECO:0000256" key="4">
    <source>
        <dbReference type="SAM" id="MobiDB-lite"/>
    </source>
</evidence>
<gene>
    <name evidence="5" type="ORF">FEF27_01295</name>
</gene>
<dbReference type="AlphaFoldDB" id="A0A5R9ANL8"/>
<dbReference type="GO" id="GO:0030001">
    <property type="term" value="P:metal ion transport"/>
    <property type="evidence" value="ECO:0007669"/>
    <property type="project" value="InterPro"/>
</dbReference>
<keyword evidence="6" id="KW-1185">Reference proteome</keyword>
<dbReference type="InterPro" id="IPR006127">
    <property type="entry name" value="ZnuA-like"/>
</dbReference>
<dbReference type="Proteomes" id="UP000306544">
    <property type="component" value="Unassembled WGS sequence"/>
</dbReference>
<dbReference type="SUPFAM" id="SSF53807">
    <property type="entry name" value="Helical backbone' metal receptor"/>
    <property type="match status" value="1"/>
</dbReference>
<keyword evidence="3" id="KW-0732">Signal</keyword>
<dbReference type="InterPro" id="IPR050492">
    <property type="entry name" value="Bact_metal-bind_prot9"/>
</dbReference>
<dbReference type="GO" id="GO:0046872">
    <property type="term" value="F:metal ion binding"/>
    <property type="evidence" value="ECO:0007669"/>
    <property type="project" value="InterPro"/>
</dbReference>
<dbReference type="PROSITE" id="PS51257">
    <property type="entry name" value="PROKAR_LIPOPROTEIN"/>
    <property type="match status" value="1"/>
</dbReference>
<reference evidence="5 6" key="1">
    <citation type="submission" date="2019-05" db="EMBL/GenBank/DDBJ databases">
        <title>Nesterenkonia sp. GY239, isolated from the Southern Atlantic Ocean.</title>
        <authorList>
            <person name="Zhang G."/>
        </authorList>
    </citation>
    <scope>NUCLEOTIDE SEQUENCE [LARGE SCALE GENOMIC DNA]</scope>
    <source>
        <strain evidence="5 6">GY239</strain>
    </source>
</reference>
<dbReference type="PANTHER" id="PTHR42953">
    <property type="entry name" value="HIGH-AFFINITY ZINC UPTAKE SYSTEM PROTEIN ZNUA-RELATED"/>
    <property type="match status" value="1"/>
</dbReference>
<dbReference type="Gene3D" id="3.40.50.1980">
    <property type="entry name" value="Nitrogenase molybdenum iron protein domain"/>
    <property type="match status" value="2"/>
</dbReference>
<protein>
    <submittedName>
        <fullName evidence="5">Zinc ABC transporter substrate-binding protein</fullName>
    </submittedName>
</protein>
<dbReference type="EMBL" id="VAWA01000001">
    <property type="protein sequence ID" value="TLP80039.1"/>
    <property type="molecule type" value="Genomic_DNA"/>
</dbReference>
<name>A0A5R9ANL8_9MICC</name>
<dbReference type="Pfam" id="PF01297">
    <property type="entry name" value="ZnuA"/>
    <property type="match status" value="1"/>
</dbReference>
<evidence type="ECO:0000313" key="5">
    <source>
        <dbReference type="EMBL" id="TLP80039.1"/>
    </source>
</evidence>
<comment type="similarity">
    <text evidence="1">Belongs to the bacterial solute-binding protein 9 family.</text>
</comment>
<proteinExistence type="inferred from homology"/>
<keyword evidence="2" id="KW-0813">Transport</keyword>
<evidence type="ECO:0000313" key="6">
    <source>
        <dbReference type="Proteomes" id="UP000306544"/>
    </source>
</evidence>
<evidence type="ECO:0000256" key="3">
    <source>
        <dbReference type="ARBA" id="ARBA00022729"/>
    </source>
</evidence>
<dbReference type="PANTHER" id="PTHR42953:SF3">
    <property type="entry name" value="HIGH-AFFINITY ZINC UPTAKE SYSTEM PROTEIN ZNUA"/>
    <property type="match status" value="1"/>
</dbReference>
<feature type="compositionally biased region" description="Acidic residues" evidence="4">
    <location>
        <begin position="24"/>
        <end position="41"/>
    </location>
</feature>